<organism evidence="2 3">
    <name type="scientific">Spongiactinospora gelatinilytica</name>
    <dbReference type="NCBI Taxonomy" id="2666298"/>
    <lineage>
        <taxon>Bacteria</taxon>
        <taxon>Bacillati</taxon>
        <taxon>Actinomycetota</taxon>
        <taxon>Actinomycetes</taxon>
        <taxon>Streptosporangiales</taxon>
        <taxon>Streptosporangiaceae</taxon>
        <taxon>Spongiactinospora</taxon>
    </lineage>
</organism>
<dbReference type="Pfam" id="PF11706">
    <property type="entry name" value="zf-CGNR"/>
    <property type="match status" value="1"/>
</dbReference>
<protein>
    <recommendedName>
        <fullName evidence="1">Zinc finger CGNR domain-containing protein</fullName>
    </recommendedName>
</protein>
<keyword evidence="3" id="KW-1185">Reference proteome</keyword>
<dbReference type="Proteomes" id="UP000248544">
    <property type="component" value="Unassembled WGS sequence"/>
</dbReference>
<dbReference type="InterPro" id="IPR021005">
    <property type="entry name" value="Znf_CGNR"/>
</dbReference>
<dbReference type="Gene3D" id="1.10.3300.10">
    <property type="entry name" value="Jann2411-like domain"/>
    <property type="match status" value="1"/>
</dbReference>
<dbReference type="EMBL" id="POUA01000118">
    <property type="protein sequence ID" value="PZG44753.1"/>
    <property type="molecule type" value="Genomic_DNA"/>
</dbReference>
<accession>A0A2W2G9U2</accession>
<reference evidence="2 3" key="1">
    <citation type="submission" date="2018-01" db="EMBL/GenBank/DDBJ databases">
        <title>Draft genome sequence of Sphaerisporangium sp. 7K107.</title>
        <authorList>
            <person name="Sahin N."/>
            <person name="Saygin H."/>
            <person name="Ay H."/>
        </authorList>
    </citation>
    <scope>NUCLEOTIDE SEQUENCE [LARGE SCALE GENOMIC DNA]</scope>
    <source>
        <strain evidence="2 3">7K107</strain>
    </source>
</reference>
<dbReference type="InterPro" id="IPR010852">
    <property type="entry name" value="ABATE"/>
</dbReference>
<dbReference type="InterPro" id="IPR023286">
    <property type="entry name" value="ABATE_dom_sf"/>
</dbReference>
<evidence type="ECO:0000313" key="2">
    <source>
        <dbReference type="EMBL" id="PZG44753.1"/>
    </source>
</evidence>
<evidence type="ECO:0000313" key="3">
    <source>
        <dbReference type="Proteomes" id="UP000248544"/>
    </source>
</evidence>
<gene>
    <name evidence="2" type="ORF">C1I98_16695</name>
</gene>
<feature type="domain" description="Zinc finger CGNR" evidence="1">
    <location>
        <begin position="71"/>
        <end position="113"/>
    </location>
</feature>
<name>A0A2W2G9U2_9ACTN</name>
<dbReference type="Pfam" id="PF07336">
    <property type="entry name" value="ABATE"/>
    <property type="match status" value="1"/>
</dbReference>
<dbReference type="SUPFAM" id="SSF160904">
    <property type="entry name" value="Jann2411-like"/>
    <property type="match status" value="1"/>
</dbReference>
<sequence>SGPSAQAEMSTGGGAGADVEIVNALAAMPPLAPRIEPGGGFGWGGPISGARVLASVARDAVELFTGPAAARVRECAAHNCRLLFVDASRPGRRRWCAMEHCGNRHKVRAHRGRA</sequence>
<feature type="non-terminal residue" evidence="2">
    <location>
        <position position="1"/>
    </location>
</feature>
<comment type="caution">
    <text evidence="2">The sequence shown here is derived from an EMBL/GenBank/DDBJ whole genome shotgun (WGS) entry which is preliminary data.</text>
</comment>
<dbReference type="RefSeq" id="WP_199536994.1">
    <property type="nucleotide sequence ID" value="NZ_POUA01000118.1"/>
</dbReference>
<dbReference type="AlphaFoldDB" id="A0A2W2G9U2"/>
<proteinExistence type="predicted"/>
<dbReference type="PANTHER" id="PTHR35525">
    <property type="entry name" value="BLL6575 PROTEIN"/>
    <property type="match status" value="1"/>
</dbReference>
<evidence type="ECO:0000259" key="1">
    <source>
        <dbReference type="Pfam" id="PF11706"/>
    </source>
</evidence>
<dbReference type="PANTHER" id="PTHR35525:SF3">
    <property type="entry name" value="BLL6575 PROTEIN"/>
    <property type="match status" value="1"/>
</dbReference>